<evidence type="ECO:0000256" key="1">
    <source>
        <dbReference type="SAM" id="MobiDB-lite"/>
    </source>
</evidence>
<comment type="caution">
    <text evidence="2">The sequence shown here is derived from an EMBL/GenBank/DDBJ whole genome shotgun (WGS) entry which is preliminary data.</text>
</comment>
<protein>
    <submittedName>
        <fullName evidence="2">Uncharacterized protein</fullName>
    </submittedName>
</protein>
<dbReference type="EMBL" id="BGZK01000220">
    <property type="protein sequence ID" value="GBP29472.1"/>
    <property type="molecule type" value="Genomic_DNA"/>
</dbReference>
<feature type="region of interest" description="Disordered" evidence="1">
    <location>
        <begin position="47"/>
        <end position="66"/>
    </location>
</feature>
<keyword evidence="3" id="KW-1185">Reference proteome</keyword>
<name>A0A4C1UTZ8_EUMVA</name>
<dbReference type="Proteomes" id="UP000299102">
    <property type="component" value="Unassembled WGS sequence"/>
</dbReference>
<proteinExistence type="predicted"/>
<evidence type="ECO:0000313" key="3">
    <source>
        <dbReference type="Proteomes" id="UP000299102"/>
    </source>
</evidence>
<dbReference type="AlphaFoldDB" id="A0A4C1UTZ8"/>
<organism evidence="2 3">
    <name type="scientific">Eumeta variegata</name>
    <name type="common">Bagworm moth</name>
    <name type="synonym">Eumeta japonica</name>
    <dbReference type="NCBI Taxonomy" id="151549"/>
    <lineage>
        <taxon>Eukaryota</taxon>
        <taxon>Metazoa</taxon>
        <taxon>Ecdysozoa</taxon>
        <taxon>Arthropoda</taxon>
        <taxon>Hexapoda</taxon>
        <taxon>Insecta</taxon>
        <taxon>Pterygota</taxon>
        <taxon>Neoptera</taxon>
        <taxon>Endopterygota</taxon>
        <taxon>Lepidoptera</taxon>
        <taxon>Glossata</taxon>
        <taxon>Ditrysia</taxon>
        <taxon>Tineoidea</taxon>
        <taxon>Psychidae</taxon>
        <taxon>Oiketicinae</taxon>
        <taxon>Eumeta</taxon>
    </lineage>
</organism>
<accession>A0A4C1UTZ8</accession>
<gene>
    <name evidence="2" type="ORF">EVAR_22084_1</name>
</gene>
<sequence length="66" mass="7103">MNETLILEQSTKGIDSIRGSDVRGDWVRCDPVLSRAAAVLQYADAGAPAARAPHAPLRRHADAYSN</sequence>
<evidence type="ECO:0000313" key="2">
    <source>
        <dbReference type="EMBL" id="GBP29472.1"/>
    </source>
</evidence>
<reference evidence="2 3" key="1">
    <citation type="journal article" date="2019" name="Commun. Biol.">
        <title>The bagworm genome reveals a unique fibroin gene that provides high tensile strength.</title>
        <authorList>
            <person name="Kono N."/>
            <person name="Nakamura H."/>
            <person name="Ohtoshi R."/>
            <person name="Tomita M."/>
            <person name="Numata K."/>
            <person name="Arakawa K."/>
        </authorList>
    </citation>
    <scope>NUCLEOTIDE SEQUENCE [LARGE SCALE GENOMIC DNA]</scope>
</reference>